<sequence>MKQTYRSRSAFVMAWFWLAFVAFNVYDLISKYTGKASMVALAVLAVLTVVVYVVALRPATVLTEHELVGRNPLRTTRVPWAAIDDVTVSHAISVHHSGGDGGVLRLWTPMSSARERAKAQRRGMPSQRRRGRFATEPTVSRAEQAAQEALAGRTHADWVGDQIRERAEAARRRTGEQPQVQVRTAWAYDVIAAGVVALALVVAAIVVP</sequence>
<reference evidence="3 4" key="1">
    <citation type="journal article" date="2021" name="ACS Chem. Biol.">
        <title>Genomic-Led Discovery of a Novel Glycopeptide Antibiotic by Nonomuraea coxensis DSM 45129.</title>
        <authorList>
            <person name="Yushchuk O."/>
            <person name="Vior N.M."/>
            <person name="Andreo-Vidal A."/>
            <person name="Berini F."/>
            <person name="Ruckert C."/>
            <person name="Busche T."/>
            <person name="Binda E."/>
            <person name="Kalinowski J."/>
            <person name="Truman A.W."/>
            <person name="Marinelli F."/>
        </authorList>
    </citation>
    <scope>NUCLEOTIDE SEQUENCE [LARGE SCALE GENOMIC DNA]</scope>
    <source>
        <strain evidence="3 4">DSM 45129</strain>
    </source>
</reference>
<evidence type="ECO:0000256" key="2">
    <source>
        <dbReference type="SAM" id="Phobius"/>
    </source>
</evidence>
<gene>
    <name evidence="3" type="ORF">Nocox_05150</name>
</gene>
<dbReference type="Proteomes" id="UP000824681">
    <property type="component" value="Chromosome"/>
</dbReference>
<feature type="region of interest" description="Disordered" evidence="1">
    <location>
        <begin position="115"/>
        <end position="139"/>
    </location>
</feature>
<protein>
    <recommendedName>
        <fullName evidence="5">PH domain-containing protein</fullName>
    </recommendedName>
</protein>
<evidence type="ECO:0000313" key="3">
    <source>
        <dbReference type="EMBL" id="QYC38657.1"/>
    </source>
</evidence>
<accession>A0ABX8TTJ8</accession>
<keyword evidence="2" id="KW-1133">Transmembrane helix</keyword>
<keyword evidence="2" id="KW-0812">Transmembrane</keyword>
<proteinExistence type="predicted"/>
<feature type="transmembrane region" description="Helical" evidence="2">
    <location>
        <begin position="36"/>
        <end position="55"/>
    </location>
</feature>
<feature type="transmembrane region" description="Helical" evidence="2">
    <location>
        <begin position="12"/>
        <end position="30"/>
    </location>
</feature>
<evidence type="ECO:0008006" key="5">
    <source>
        <dbReference type="Google" id="ProtNLM"/>
    </source>
</evidence>
<evidence type="ECO:0000256" key="1">
    <source>
        <dbReference type="SAM" id="MobiDB-lite"/>
    </source>
</evidence>
<feature type="transmembrane region" description="Helical" evidence="2">
    <location>
        <begin position="186"/>
        <end position="207"/>
    </location>
</feature>
<keyword evidence="2" id="KW-0472">Membrane</keyword>
<organism evidence="3 4">
    <name type="scientific">Nonomuraea coxensis DSM 45129</name>
    <dbReference type="NCBI Taxonomy" id="1122611"/>
    <lineage>
        <taxon>Bacteria</taxon>
        <taxon>Bacillati</taxon>
        <taxon>Actinomycetota</taxon>
        <taxon>Actinomycetes</taxon>
        <taxon>Streptosporangiales</taxon>
        <taxon>Streptosporangiaceae</taxon>
        <taxon>Nonomuraea</taxon>
    </lineage>
</organism>
<name>A0ABX8TTJ8_9ACTN</name>
<keyword evidence="4" id="KW-1185">Reference proteome</keyword>
<dbReference type="RefSeq" id="WP_020543704.1">
    <property type="nucleotide sequence ID" value="NZ_CP068985.1"/>
</dbReference>
<dbReference type="EMBL" id="CP068985">
    <property type="protein sequence ID" value="QYC38657.1"/>
    <property type="molecule type" value="Genomic_DNA"/>
</dbReference>
<evidence type="ECO:0000313" key="4">
    <source>
        <dbReference type="Proteomes" id="UP000824681"/>
    </source>
</evidence>